<gene>
    <name evidence="10" type="ORF">HMF3257_26835</name>
</gene>
<keyword evidence="2" id="KW-0645">Protease</keyword>
<dbReference type="PANTHER" id="PTHR47466:SF1">
    <property type="entry name" value="METALLOPROTEASE MEP1 (AFU_ORTHOLOGUE AFUA_1G07730)-RELATED"/>
    <property type="match status" value="1"/>
</dbReference>
<keyword evidence="6" id="KW-0862">Zinc</keyword>
<keyword evidence="11" id="KW-1185">Reference proteome</keyword>
<dbReference type="InterPro" id="IPR003961">
    <property type="entry name" value="FN3_dom"/>
</dbReference>
<dbReference type="Pfam" id="PF05572">
    <property type="entry name" value="Peptidase_M43"/>
    <property type="match status" value="1"/>
</dbReference>
<evidence type="ECO:0000256" key="2">
    <source>
        <dbReference type="ARBA" id="ARBA00022670"/>
    </source>
</evidence>
<dbReference type="PANTHER" id="PTHR47466">
    <property type="match status" value="1"/>
</dbReference>
<dbReference type="InterPro" id="IPR024079">
    <property type="entry name" value="MetalloPept_cat_dom_sf"/>
</dbReference>
<evidence type="ECO:0000313" key="11">
    <source>
        <dbReference type="Proteomes" id="UP000249016"/>
    </source>
</evidence>
<accession>A0A327NVM3</accession>
<dbReference type="InterPro" id="IPR008754">
    <property type="entry name" value="Peptidase_M43"/>
</dbReference>
<keyword evidence="5" id="KW-0378">Hydrolase</keyword>
<evidence type="ECO:0000256" key="7">
    <source>
        <dbReference type="ARBA" id="ARBA00023049"/>
    </source>
</evidence>
<dbReference type="EMBL" id="QLII01000001">
    <property type="protein sequence ID" value="RAI76888.1"/>
    <property type="molecule type" value="Genomic_DNA"/>
</dbReference>
<keyword evidence="8" id="KW-1015">Disulfide bond</keyword>
<dbReference type="Gene3D" id="3.40.390.10">
    <property type="entry name" value="Collagenase (Catalytic Domain)"/>
    <property type="match status" value="1"/>
</dbReference>
<keyword evidence="4" id="KW-0732">Signal</keyword>
<sequence length="1018" mass="108249">MLRLIVTTAILVILQWFFTRGQSWAQSICGSPQLTQEQLIWQQKVLAQPQRRSLARRATQVQYLPIRFHVLRRDDGTGGPDLAILNQGLVLLNQVYQSVGIAFYLCGSQPHYINNTALFDYDNSEETLLANPNDVQNAINIYLTNTLSYGGNQVTGYAYFPGSGAISNRIFVKASQLADYTLAHELGHYFNLYHTFQNNQSTSLTDRELVIRPGEAQQGRPFSPNCTTAGDFVCDTPADPYGLSGATISGCTYTGTSTDANGDLFSPLIANIMGYYSPCTSVKTFTAGQYARITDGLSLRLDPGNSYSLTCADNTVLAPTNLTATMQAGGALIQFSYAATNAAGFLIERSVEPTANFTVIGSLPPTSFSFTDGSLVPNTTYYYRVKASNGSTQYSPVVSINSGLFYCIPAYTWPVANFVPKIDDFILTGSVSTLRSTATGAGTAGYSDFTAIQHKVLPGQVYSFTVSAASGNVGSFIKQHLTIWLDTNRDGLFSDTEKLFQSSASQYLNPAVSSTLTIPASISAGPVRLRLRSQYASDGLVESPCDLYKYGETEDYTLLIDGPASVTCFNLAASATPVHCSGNHDGAINLTVTGGTAPFSYSLNGQSNTTGTFTGLSAGSYTAIVSDAAMVCSQSLVVTVGQPAIMTASLTGTTAVCGAQTIQLNVVVSGGNSPYQLQLSDGTSVSLLSGYVSGTPIPVYPDRTTTYQLQSLTDAGSCSASLVSASAIVTMNQASPVSISASSASACSGQSITLTASQGSQYRWTTGQTTPSLVVAASGTYSVTITNTTGCTSTAGTSVLVTICPYSVLLRAKVLLEGFTNVLTGQMHTLLVSSNLLPKQQPYSSSPWLYSGTEQVVTFPANVTDWVLVVARNAAGTILSRKAVFVRNDGMLISSDGSEGVLFSSVLEPFYVSIHHRSHLAILSNQVVTDGQLIDFTTDVTATRGTDQLINLGSKLAMYVGDYDGNDVINSVDYNKWKVNASAVGQYLPIDSDGNGVVNNQDFNHWVVNRSKIGTPGL</sequence>
<dbReference type="PROSITE" id="PS00018">
    <property type="entry name" value="EF_HAND_1"/>
    <property type="match status" value="1"/>
</dbReference>
<keyword evidence="3" id="KW-0479">Metal-binding</keyword>
<evidence type="ECO:0000256" key="8">
    <source>
        <dbReference type="ARBA" id="ARBA00023157"/>
    </source>
</evidence>
<evidence type="ECO:0000259" key="9">
    <source>
        <dbReference type="PROSITE" id="PS50853"/>
    </source>
</evidence>
<reference evidence="10 11" key="1">
    <citation type="submission" date="2018-06" db="EMBL/GenBank/DDBJ databases">
        <title>Spirosoma sp. HMF3257 Genome sequencing and assembly.</title>
        <authorList>
            <person name="Kang H."/>
            <person name="Cha I."/>
            <person name="Kim H."/>
            <person name="Kang J."/>
            <person name="Joh K."/>
        </authorList>
    </citation>
    <scope>NUCLEOTIDE SEQUENCE [LARGE SCALE GENOMIC DNA]</scope>
    <source>
        <strain evidence="10 11">HMF3257</strain>
    </source>
</reference>
<dbReference type="InterPro" id="IPR025667">
    <property type="entry name" value="SprB_repeat"/>
</dbReference>
<dbReference type="InterPro" id="IPR045474">
    <property type="entry name" value="GEVED"/>
</dbReference>
<dbReference type="SUPFAM" id="SSF49265">
    <property type="entry name" value="Fibronectin type III"/>
    <property type="match status" value="1"/>
</dbReference>
<dbReference type="SUPFAM" id="SSF55486">
    <property type="entry name" value="Metalloproteases ('zincins'), catalytic domain"/>
    <property type="match status" value="1"/>
</dbReference>
<evidence type="ECO:0000256" key="6">
    <source>
        <dbReference type="ARBA" id="ARBA00022833"/>
    </source>
</evidence>
<dbReference type="InterPro" id="IPR013783">
    <property type="entry name" value="Ig-like_fold"/>
</dbReference>
<dbReference type="PROSITE" id="PS50853">
    <property type="entry name" value="FN3"/>
    <property type="match status" value="1"/>
</dbReference>
<evidence type="ECO:0000313" key="10">
    <source>
        <dbReference type="EMBL" id="RAI76888.1"/>
    </source>
</evidence>
<dbReference type="GO" id="GO:0006508">
    <property type="term" value="P:proteolysis"/>
    <property type="evidence" value="ECO:0007669"/>
    <property type="project" value="UniProtKB-KW"/>
</dbReference>
<comment type="caution">
    <text evidence="10">The sequence shown here is derived from an EMBL/GenBank/DDBJ whole genome shotgun (WGS) entry which is preliminary data.</text>
</comment>
<dbReference type="CDD" id="cd00063">
    <property type="entry name" value="FN3"/>
    <property type="match status" value="1"/>
</dbReference>
<protein>
    <recommendedName>
        <fullName evidence="9">Fibronectin type-III domain-containing protein</fullName>
    </recommendedName>
</protein>
<evidence type="ECO:0000256" key="4">
    <source>
        <dbReference type="ARBA" id="ARBA00022729"/>
    </source>
</evidence>
<dbReference type="Pfam" id="PF20009">
    <property type="entry name" value="GEVED"/>
    <property type="match status" value="1"/>
</dbReference>
<name>A0A327NVM3_9BACT</name>
<dbReference type="OrthoDB" id="6278496at2"/>
<evidence type="ECO:0000256" key="1">
    <source>
        <dbReference type="ARBA" id="ARBA00008721"/>
    </source>
</evidence>
<proteinExistence type="inferred from homology"/>
<dbReference type="InterPro" id="IPR036116">
    <property type="entry name" value="FN3_sf"/>
</dbReference>
<evidence type="ECO:0000256" key="5">
    <source>
        <dbReference type="ARBA" id="ARBA00022801"/>
    </source>
</evidence>
<feature type="domain" description="Fibronectin type-III" evidence="9">
    <location>
        <begin position="318"/>
        <end position="410"/>
    </location>
</feature>
<dbReference type="Gene3D" id="2.60.40.10">
    <property type="entry name" value="Immunoglobulins"/>
    <property type="match status" value="1"/>
</dbReference>
<comment type="similarity">
    <text evidence="1">Belongs to the peptidase M43B family.</text>
</comment>
<evidence type="ECO:0000256" key="3">
    <source>
        <dbReference type="ARBA" id="ARBA00022723"/>
    </source>
</evidence>
<keyword evidence="7" id="KW-0482">Metalloprotease</keyword>
<dbReference type="GO" id="GO:0008237">
    <property type="term" value="F:metallopeptidase activity"/>
    <property type="evidence" value="ECO:0007669"/>
    <property type="project" value="UniProtKB-KW"/>
</dbReference>
<dbReference type="GO" id="GO:0046872">
    <property type="term" value="F:metal ion binding"/>
    <property type="evidence" value="ECO:0007669"/>
    <property type="project" value="UniProtKB-KW"/>
</dbReference>
<dbReference type="Pfam" id="PF13573">
    <property type="entry name" value="SprB"/>
    <property type="match status" value="1"/>
</dbReference>
<dbReference type="AlphaFoldDB" id="A0A327NVM3"/>
<organism evidence="10 11">
    <name type="scientific">Spirosoma telluris</name>
    <dbReference type="NCBI Taxonomy" id="2183553"/>
    <lineage>
        <taxon>Bacteria</taxon>
        <taxon>Pseudomonadati</taxon>
        <taxon>Bacteroidota</taxon>
        <taxon>Cytophagia</taxon>
        <taxon>Cytophagales</taxon>
        <taxon>Cytophagaceae</taxon>
        <taxon>Spirosoma</taxon>
    </lineage>
</organism>
<dbReference type="InterPro" id="IPR018247">
    <property type="entry name" value="EF_Hand_1_Ca_BS"/>
</dbReference>
<dbReference type="Proteomes" id="UP000249016">
    <property type="component" value="Unassembled WGS sequence"/>
</dbReference>